<dbReference type="PROSITE" id="PS51257">
    <property type="entry name" value="PROKAR_LIPOPROTEIN"/>
    <property type="match status" value="1"/>
</dbReference>
<gene>
    <name evidence="2" type="ORF">DW060_11880</name>
</gene>
<dbReference type="InterPro" id="IPR038653">
    <property type="entry name" value="Put_CMD_sf"/>
</dbReference>
<keyword evidence="3" id="KW-1185">Reference proteome</keyword>
<dbReference type="Proteomes" id="UP000286598">
    <property type="component" value="Unassembled WGS sequence"/>
</dbReference>
<keyword evidence="2" id="KW-0378">Hydrolase</keyword>
<keyword evidence="2" id="KW-0624">Polysaccharide degradation</keyword>
<dbReference type="Gene3D" id="2.60.120.890">
    <property type="entry name" value="BT2081, beta-jelly-roll domain"/>
    <property type="match status" value="1"/>
</dbReference>
<protein>
    <submittedName>
        <fullName evidence="2">Glycoside hydrolase xylanase</fullName>
    </submittedName>
</protein>
<keyword evidence="2" id="KW-0858">Xylan degradation</keyword>
<evidence type="ECO:0000259" key="1">
    <source>
        <dbReference type="Pfam" id="PF13201"/>
    </source>
</evidence>
<sequence>MVKPFSLIAIVAFATTLTSCFKDEAPNNECDIVEARIQVENPDEVFFQQSNAELLGIESTKTDLIFPDLRPNSDVTALPVYFKTTPGATVSPESGSAQNFANGPVTYVVTSEDGQYSRTYRVFIKAEEANQNPDQPEDQLAYIHYNFENYSLDPATSKFYMWSDYENGYNWATGNPGFSIARGSAKPDQYPTTPLAEGYDGAAVKLETCDTGPFGVIVNMRIAAGNLFTGVFDSKSATKEPLMATHFGDGSYNQINYRPVTLSGYYQYTPGATFKDKNAKVVEGRIDKGDIYAVVFRNVDSEGKAFYLTGDNVLTSPQIVALARVPNVVKTEGGWKKFAVDFNYIRELDAAILANKGYSMAVVFTSSIEGAAFEGAVGSTLLIDKVSIAYKK</sequence>
<name>A0A3R6MHJ2_9BACT</name>
<dbReference type="OrthoDB" id="713122at2"/>
<proteinExistence type="predicted"/>
<dbReference type="AlphaFoldDB" id="A0A3R6MHJ2"/>
<dbReference type="Gene3D" id="2.60.40.2340">
    <property type="match status" value="1"/>
</dbReference>
<feature type="domain" description="Putative carbohydrate metabolism" evidence="1">
    <location>
        <begin position="146"/>
        <end position="388"/>
    </location>
</feature>
<dbReference type="RefSeq" id="WP_118355996.1">
    <property type="nucleotide sequence ID" value="NZ_BRDO01000015.1"/>
</dbReference>
<dbReference type="Pfam" id="PF13201">
    <property type="entry name" value="PCMD"/>
    <property type="match status" value="1"/>
</dbReference>
<reference evidence="2 3" key="1">
    <citation type="submission" date="2018-08" db="EMBL/GenBank/DDBJ databases">
        <title>A genome reference for cultivated species of the human gut microbiota.</title>
        <authorList>
            <person name="Zou Y."/>
            <person name="Xue W."/>
            <person name="Luo G."/>
        </authorList>
    </citation>
    <scope>NUCLEOTIDE SEQUENCE [LARGE SCALE GENOMIC DNA]</scope>
    <source>
        <strain evidence="2 3">AF42-9</strain>
    </source>
</reference>
<dbReference type="GO" id="GO:0045493">
    <property type="term" value="P:xylan catabolic process"/>
    <property type="evidence" value="ECO:0007669"/>
    <property type="project" value="UniProtKB-KW"/>
</dbReference>
<dbReference type="EMBL" id="QRNO01000084">
    <property type="protein sequence ID" value="RHK47693.1"/>
    <property type="molecule type" value="Genomic_DNA"/>
</dbReference>
<accession>A0A3R6MHJ2</accession>
<organism evidence="2 3">
    <name type="scientific">Leyella stercorea</name>
    <dbReference type="NCBI Taxonomy" id="363265"/>
    <lineage>
        <taxon>Bacteria</taxon>
        <taxon>Pseudomonadati</taxon>
        <taxon>Bacteroidota</taxon>
        <taxon>Bacteroidia</taxon>
        <taxon>Bacteroidales</taxon>
        <taxon>Prevotellaceae</taxon>
        <taxon>Leyella</taxon>
    </lineage>
</organism>
<comment type="caution">
    <text evidence="2">The sequence shown here is derived from an EMBL/GenBank/DDBJ whole genome shotgun (WGS) entry which is preliminary data.</text>
</comment>
<dbReference type="InterPro" id="IPR025112">
    <property type="entry name" value="PCMD"/>
</dbReference>
<evidence type="ECO:0000313" key="3">
    <source>
        <dbReference type="Proteomes" id="UP000286598"/>
    </source>
</evidence>
<keyword evidence="2" id="KW-0119">Carbohydrate metabolism</keyword>
<dbReference type="GO" id="GO:0016798">
    <property type="term" value="F:hydrolase activity, acting on glycosyl bonds"/>
    <property type="evidence" value="ECO:0007669"/>
    <property type="project" value="UniProtKB-KW"/>
</dbReference>
<evidence type="ECO:0000313" key="2">
    <source>
        <dbReference type="EMBL" id="RHK47693.1"/>
    </source>
</evidence>
<keyword evidence="2" id="KW-0326">Glycosidase</keyword>